<evidence type="ECO:0000313" key="1">
    <source>
        <dbReference type="EMBL" id="CAH2109148.1"/>
    </source>
</evidence>
<comment type="caution">
    <text evidence="1">The sequence shown here is derived from an EMBL/GenBank/DDBJ whole genome shotgun (WGS) entry which is preliminary data.</text>
</comment>
<accession>A0AAU9VFB7</accession>
<sequence>MKTCFLCNKGGKLTNFNNESFNKCKLLLSFRKKKKYKYNDIILNSNTIEASGYHQQCYKKFTVLKQKDKSEFENYCLMQTDSPLPSTSVESKELPAAASTDGGVLELQEIIPQSVLTIKKKMPCIFCGHVEKKICNRRVYVSFPKSEQTNEEIKTIAMLNDDARIVQIIERKETVAYHGVCLTSYQVKTRRSVDQHEAGFWHEDRAWHKNAFNSLSAFITQEIIEKRGVLYMKDLFLRYKALLLEFMKDNRSVKDVNNYRLENLETKIMNAFGDSITVETFSEPQRKKIVYLRDIDTQDLVSKIAYLQTKDDNKLEHAAYELRNYVKNIKAKKLPEKLTADDVIEGECEIPNKLFDFMCNLIQGPDIRRKNSDEDFIKIKSLCSDIIYITTKGRVKPSKHLKLALAMKSLTSSRKVISILNKYGHTIGYNLTEEIETEMTHTAHEDSKMIPSGIDPVSERSTHVAFDNFDRFVDTSSGKDTLHDTVGIIYQFTADRKRDESENMEMETEEVNLFSTTDIVGSTGDCTSRPRKRRRFEGVLHNIQPYYKQPVQGMSLLPVTSIKDAIHECKYMKDIAVDKDLIWLILLSRFKSTPMWLAFNCKFSSDDSKIQTIEYLPSINASPTSDTVVHKTLEIASEIAKDCKQDNIIVTYDLAIAKIAMQIQEALKPKFDNIFVNMGAFHI</sequence>
<reference evidence="1" key="1">
    <citation type="submission" date="2022-03" db="EMBL/GenBank/DDBJ databases">
        <authorList>
            <person name="Tunstrom K."/>
        </authorList>
    </citation>
    <scope>NUCLEOTIDE SEQUENCE</scope>
</reference>
<dbReference type="EMBL" id="CAKOGL010000063">
    <property type="protein sequence ID" value="CAH2109148.1"/>
    <property type="molecule type" value="Genomic_DNA"/>
</dbReference>
<organism evidence="1 2">
    <name type="scientific">Euphydryas editha</name>
    <name type="common">Edith's checkerspot</name>
    <dbReference type="NCBI Taxonomy" id="104508"/>
    <lineage>
        <taxon>Eukaryota</taxon>
        <taxon>Metazoa</taxon>
        <taxon>Ecdysozoa</taxon>
        <taxon>Arthropoda</taxon>
        <taxon>Hexapoda</taxon>
        <taxon>Insecta</taxon>
        <taxon>Pterygota</taxon>
        <taxon>Neoptera</taxon>
        <taxon>Endopterygota</taxon>
        <taxon>Lepidoptera</taxon>
        <taxon>Glossata</taxon>
        <taxon>Ditrysia</taxon>
        <taxon>Papilionoidea</taxon>
        <taxon>Nymphalidae</taxon>
        <taxon>Nymphalinae</taxon>
        <taxon>Euphydryas</taxon>
    </lineage>
</organism>
<proteinExistence type="predicted"/>
<dbReference type="Proteomes" id="UP001153954">
    <property type="component" value="Unassembled WGS sequence"/>
</dbReference>
<dbReference type="AlphaFoldDB" id="A0AAU9VFB7"/>
<evidence type="ECO:0000313" key="2">
    <source>
        <dbReference type="Proteomes" id="UP001153954"/>
    </source>
</evidence>
<dbReference type="PANTHER" id="PTHR47018:SF3">
    <property type="entry name" value="MYCBP-ASSOCIATED PROTEIN"/>
    <property type="match status" value="1"/>
</dbReference>
<keyword evidence="2" id="KW-1185">Reference proteome</keyword>
<gene>
    <name evidence="1" type="ORF">EEDITHA_LOCUS23012</name>
</gene>
<dbReference type="PANTHER" id="PTHR47018">
    <property type="entry name" value="CXC DOMAIN-CONTAINING PROTEIN-RELATED"/>
    <property type="match status" value="1"/>
</dbReference>
<protein>
    <submittedName>
        <fullName evidence="1">Uncharacterized protein</fullName>
    </submittedName>
</protein>
<name>A0AAU9VFB7_EUPED</name>